<organism evidence="1 2">
    <name type="scientific">Chitinophaga jiangningensis</name>
    <dbReference type="NCBI Taxonomy" id="1419482"/>
    <lineage>
        <taxon>Bacteria</taxon>
        <taxon>Pseudomonadati</taxon>
        <taxon>Bacteroidota</taxon>
        <taxon>Chitinophagia</taxon>
        <taxon>Chitinophagales</taxon>
        <taxon>Chitinophagaceae</taxon>
        <taxon>Chitinophaga</taxon>
    </lineage>
</organism>
<name>A0A1M7L6K3_9BACT</name>
<protein>
    <submittedName>
        <fullName evidence="1">Uncharacterized protein</fullName>
    </submittedName>
</protein>
<evidence type="ECO:0000313" key="2">
    <source>
        <dbReference type="Proteomes" id="UP000184420"/>
    </source>
</evidence>
<proteinExistence type="predicted"/>
<reference evidence="1 2" key="1">
    <citation type="submission" date="2016-11" db="EMBL/GenBank/DDBJ databases">
        <authorList>
            <person name="Jaros S."/>
            <person name="Januszkiewicz K."/>
            <person name="Wedrychowicz H."/>
        </authorList>
    </citation>
    <scope>NUCLEOTIDE SEQUENCE [LARGE SCALE GENOMIC DNA]</scope>
    <source>
        <strain evidence="1 2">DSM 27406</strain>
    </source>
</reference>
<evidence type="ECO:0000313" key="1">
    <source>
        <dbReference type="EMBL" id="SHM73757.1"/>
    </source>
</evidence>
<dbReference type="AlphaFoldDB" id="A0A1M7L6K3"/>
<sequence length="403" mass="45409">MFRYFFCALLLVTVAARGQQLDSLTLSKMRLNFIVPDMPAFKSLGTGPSNLLRPSTPMPVAVAMSEFFQGDKIIIPRAFALEIAPAQLLNAKTTVVQLDHRYKQYRTWHSFRVSLGSSRDTTLGVNARKLALGFRINIIDDGDMATDRKALQQIIAALGELRLETRAIRKAFAAKNLESVKEWALAENPGDSTIIRAAAIPDQLPDWDYYLHKKIKTDSSWAKAYDQYVYNAKAPEFDAWFANFKKDYKRENWNADKLDFALAVMGASRDSMIGNIRFAQVGFWSTYALRTGKNGQTLFGVNAGISTDTVLKKDATNYFNISVPVRYVMGTNRVKGFGEFQYQYRGRYAEHHSFLNLGAEFNPVDGLWLNFYGGVDHNFTAGKGSFVTNLDIKITLPEKFGLF</sequence>
<dbReference type="RefSeq" id="WP_073086365.1">
    <property type="nucleotide sequence ID" value="NZ_FRBL01000010.1"/>
</dbReference>
<dbReference type="EMBL" id="FRBL01000010">
    <property type="protein sequence ID" value="SHM73757.1"/>
    <property type="molecule type" value="Genomic_DNA"/>
</dbReference>
<accession>A0A1M7L6K3</accession>
<gene>
    <name evidence="1" type="ORF">SAMN05444266_110170</name>
</gene>
<dbReference type="OrthoDB" id="918082at2"/>
<dbReference type="Proteomes" id="UP000184420">
    <property type="component" value="Unassembled WGS sequence"/>
</dbReference>
<keyword evidence="2" id="KW-1185">Reference proteome</keyword>